<feature type="compositionally biased region" description="Low complexity" evidence="3">
    <location>
        <begin position="93"/>
        <end position="104"/>
    </location>
</feature>
<proteinExistence type="predicted"/>
<feature type="domain" description="Fibronectin type-III" evidence="5">
    <location>
        <begin position="598"/>
        <end position="699"/>
    </location>
</feature>
<keyword evidence="1" id="KW-0326">Glycosidase</keyword>
<reference evidence="6 7" key="1">
    <citation type="submission" date="2018-11" db="EMBL/GenBank/DDBJ databases">
        <title>Sequencing the genomes of 1000 actinobacteria strains.</title>
        <authorList>
            <person name="Klenk H.-P."/>
        </authorList>
    </citation>
    <scope>NUCLEOTIDE SEQUENCE [LARGE SCALE GENOMIC DNA]</scope>
    <source>
        <strain evidence="6 7">DSM 12652</strain>
    </source>
</reference>
<keyword evidence="2" id="KW-0119">Carbohydrate metabolism</keyword>
<evidence type="ECO:0000256" key="3">
    <source>
        <dbReference type="SAM" id="MobiDB-lite"/>
    </source>
</evidence>
<dbReference type="GO" id="GO:0008237">
    <property type="term" value="F:metallopeptidase activity"/>
    <property type="evidence" value="ECO:0007669"/>
    <property type="project" value="InterPro"/>
</dbReference>
<dbReference type="CDD" id="cd00063">
    <property type="entry name" value="FN3"/>
    <property type="match status" value="1"/>
</dbReference>
<feature type="compositionally biased region" description="Pro residues" evidence="3">
    <location>
        <begin position="559"/>
        <end position="571"/>
    </location>
</feature>
<evidence type="ECO:0000256" key="1">
    <source>
        <dbReference type="ARBA" id="ARBA00023295"/>
    </source>
</evidence>
<dbReference type="Gene3D" id="2.60.40.10">
    <property type="entry name" value="Immunoglobulins"/>
    <property type="match status" value="1"/>
</dbReference>
<dbReference type="SUPFAM" id="SSF49265">
    <property type="entry name" value="Fibronectin type III"/>
    <property type="match status" value="1"/>
</dbReference>
<evidence type="ECO:0000259" key="5">
    <source>
        <dbReference type="PROSITE" id="PS50853"/>
    </source>
</evidence>
<accession>A0A3N2CRH5</accession>
<dbReference type="Gene3D" id="3.40.390.10">
    <property type="entry name" value="Collagenase (Catalytic Domain)"/>
    <property type="match status" value="1"/>
</dbReference>
<evidence type="ECO:0000313" key="6">
    <source>
        <dbReference type="EMBL" id="ROR90120.1"/>
    </source>
</evidence>
<name>A0A3N2CRH5_9ACTN</name>
<sequence length="699" mass="72310">MPPHARRLVALGATAAIAAAVAVGSPGALPPGPGDAEATSDVAAAAPRREVSTRPATASTPPARPATPADDPSATGTVSPLQNDADAGRASGQVAAPDAQVAPVIDRERRGRDALRALGDQVGEAASRSGVSPQALATVLRDDDTAWVSREGQLYFQEPMATVAEGPVAGAVTTTSVDTAKTFTLHSRPGAKRSIVIDMDGADVRGSAWGKLIKTPLRDGTWAGWNSEGTASTYSLSEHAWIQEVWRQVSEYYAAFDVDVTTDSRDDGVWRRDTTADETYGARVVVTTSTEPPAQICASACIGQAWSGVFDRVDPSASYQPAWVFATPMGGKPMSPIVAAQSVAHEAGHTFGLVHDGITTNGVRSDYYKGTTLWGPLMGSSMTRGISQWSKGEYAGATSTQDDLAVIGSKLTRVPDEDGGTTASATDLPTSPSYDVAGVVSDRSDRDLYRLTLPCATTLTATATGTGPQASLDLQLALLAADGSTQLTSDQPTATLVTWPSTVTGMDASISRALPAGTYYLRVDGVGNGSASQAGVGWSDYGSLGRYRLRASGCAGTTPPSPTAGPTPTPSTAPSTTPAPVTTSPTPTTSPAPVVMTRPGAPTIGYASSGASGGTVSATARWSAPKVTGGQAVRGYKVRAYKLDSRNRVVRTYTTARTAANVRTLVYRLPRGRYTFVVTAENGLGASPWSSRSRIVTAR</sequence>
<dbReference type="GO" id="GO:0016798">
    <property type="term" value="F:hydrolase activity, acting on glycosyl bonds"/>
    <property type="evidence" value="ECO:0007669"/>
    <property type="project" value="UniProtKB-KW"/>
</dbReference>
<dbReference type="InterPro" id="IPR036116">
    <property type="entry name" value="FN3_sf"/>
</dbReference>
<dbReference type="Proteomes" id="UP000281738">
    <property type="component" value="Unassembled WGS sequence"/>
</dbReference>
<dbReference type="SUPFAM" id="SSF89260">
    <property type="entry name" value="Collagen-binding domain"/>
    <property type="match status" value="1"/>
</dbReference>
<keyword evidence="7" id="KW-1185">Reference proteome</keyword>
<dbReference type="OrthoDB" id="954626at2"/>
<feature type="compositionally biased region" description="Low complexity" evidence="3">
    <location>
        <begin position="34"/>
        <end position="46"/>
    </location>
</feature>
<dbReference type="GO" id="GO:0000272">
    <property type="term" value="P:polysaccharide catabolic process"/>
    <property type="evidence" value="ECO:0007669"/>
    <property type="project" value="UniProtKB-KW"/>
</dbReference>
<dbReference type="InterPro" id="IPR024079">
    <property type="entry name" value="MetalloPept_cat_dom_sf"/>
</dbReference>
<dbReference type="Gene3D" id="2.60.120.380">
    <property type="match status" value="1"/>
</dbReference>
<feature type="region of interest" description="Disordered" evidence="3">
    <location>
        <begin position="24"/>
        <end position="108"/>
    </location>
</feature>
<dbReference type="InterPro" id="IPR013783">
    <property type="entry name" value="Ig-like_fold"/>
</dbReference>
<gene>
    <name evidence="6" type="ORF">EDD33_0955</name>
</gene>
<feature type="region of interest" description="Disordered" evidence="3">
    <location>
        <begin position="552"/>
        <end position="601"/>
    </location>
</feature>
<dbReference type="SUPFAM" id="SSF55486">
    <property type="entry name" value="Metalloproteases ('zincins'), catalytic domain"/>
    <property type="match status" value="1"/>
</dbReference>
<protein>
    <submittedName>
        <fullName evidence="6">Pre-peptidase</fullName>
    </submittedName>
</protein>
<dbReference type="EMBL" id="RKHO01000001">
    <property type="protein sequence ID" value="ROR90120.1"/>
    <property type="molecule type" value="Genomic_DNA"/>
</dbReference>
<keyword evidence="4" id="KW-0732">Signal</keyword>
<feature type="compositionally biased region" description="Low complexity" evidence="3">
    <location>
        <begin position="53"/>
        <end position="75"/>
    </location>
</feature>
<organism evidence="6 7">
    <name type="scientific">Nocardioides aurantiacus</name>
    <dbReference type="NCBI Taxonomy" id="86796"/>
    <lineage>
        <taxon>Bacteria</taxon>
        <taxon>Bacillati</taxon>
        <taxon>Actinomycetota</taxon>
        <taxon>Actinomycetes</taxon>
        <taxon>Propionibacteriales</taxon>
        <taxon>Nocardioidaceae</taxon>
        <taxon>Nocardioides</taxon>
    </lineage>
</organism>
<comment type="caution">
    <text evidence="6">The sequence shown here is derived from an EMBL/GenBank/DDBJ whole genome shotgun (WGS) entry which is preliminary data.</text>
</comment>
<dbReference type="PROSITE" id="PS50853">
    <property type="entry name" value="FN3"/>
    <property type="match status" value="1"/>
</dbReference>
<feature type="compositionally biased region" description="Low complexity" evidence="3">
    <location>
        <begin position="572"/>
        <end position="594"/>
    </location>
</feature>
<evidence type="ECO:0000256" key="2">
    <source>
        <dbReference type="ARBA" id="ARBA00023326"/>
    </source>
</evidence>
<feature type="signal peptide" evidence="4">
    <location>
        <begin position="1"/>
        <end position="18"/>
    </location>
</feature>
<feature type="chain" id="PRO_5039356607" evidence="4">
    <location>
        <begin position="19"/>
        <end position="699"/>
    </location>
</feature>
<keyword evidence="1" id="KW-0378">Hydrolase</keyword>
<evidence type="ECO:0000313" key="7">
    <source>
        <dbReference type="Proteomes" id="UP000281738"/>
    </source>
</evidence>
<keyword evidence="2" id="KW-0624">Polysaccharide degradation</keyword>
<dbReference type="AlphaFoldDB" id="A0A3N2CRH5"/>
<evidence type="ECO:0000256" key="4">
    <source>
        <dbReference type="SAM" id="SignalP"/>
    </source>
</evidence>
<dbReference type="RefSeq" id="WP_123389320.1">
    <property type="nucleotide sequence ID" value="NZ_RKHO01000001.1"/>
</dbReference>
<dbReference type="InterPro" id="IPR003961">
    <property type="entry name" value="FN3_dom"/>
</dbReference>